<evidence type="ECO:0000259" key="2">
    <source>
        <dbReference type="Pfam" id="PF01408"/>
    </source>
</evidence>
<dbReference type="InterPro" id="IPR000683">
    <property type="entry name" value="Gfo/Idh/MocA-like_OxRdtase_N"/>
</dbReference>
<sequence>MRKGNVDKINFGIIGAGLWGEAHAEVYSTHHSARLAAVCDINEEKAQRLASKYGSPKIYRQYQELVNDPEIDAVAVVTPDFAHCDP</sequence>
<organism evidence="3">
    <name type="scientific">marine sediment metagenome</name>
    <dbReference type="NCBI Taxonomy" id="412755"/>
    <lineage>
        <taxon>unclassified sequences</taxon>
        <taxon>metagenomes</taxon>
        <taxon>ecological metagenomes</taxon>
    </lineage>
</organism>
<name>X1RN10_9ZZZZ</name>
<keyword evidence="1" id="KW-0560">Oxidoreductase</keyword>
<feature type="non-terminal residue" evidence="3">
    <location>
        <position position="86"/>
    </location>
</feature>
<dbReference type="SUPFAM" id="SSF51735">
    <property type="entry name" value="NAD(P)-binding Rossmann-fold domains"/>
    <property type="match status" value="1"/>
</dbReference>
<dbReference type="Gene3D" id="3.40.50.720">
    <property type="entry name" value="NAD(P)-binding Rossmann-like Domain"/>
    <property type="match status" value="1"/>
</dbReference>
<dbReference type="InterPro" id="IPR036291">
    <property type="entry name" value="NAD(P)-bd_dom_sf"/>
</dbReference>
<evidence type="ECO:0000313" key="3">
    <source>
        <dbReference type="EMBL" id="GAI68371.1"/>
    </source>
</evidence>
<dbReference type="EMBL" id="BARW01003550">
    <property type="protein sequence ID" value="GAI68371.1"/>
    <property type="molecule type" value="Genomic_DNA"/>
</dbReference>
<gene>
    <name evidence="3" type="ORF">S12H4_08966</name>
</gene>
<feature type="domain" description="Gfo/Idh/MocA-like oxidoreductase N-terminal" evidence="2">
    <location>
        <begin position="9"/>
        <end position="84"/>
    </location>
</feature>
<dbReference type="PANTHER" id="PTHR43818:SF11">
    <property type="entry name" value="BCDNA.GH03377"/>
    <property type="match status" value="1"/>
</dbReference>
<evidence type="ECO:0000256" key="1">
    <source>
        <dbReference type="ARBA" id="ARBA00023002"/>
    </source>
</evidence>
<dbReference type="GO" id="GO:0016491">
    <property type="term" value="F:oxidoreductase activity"/>
    <property type="evidence" value="ECO:0007669"/>
    <property type="project" value="UniProtKB-KW"/>
</dbReference>
<proteinExistence type="predicted"/>
<dbReference type="AlphaFoldDB" id="X1RN10"/>
<protein>
    <recommendedName>
        <fullName evidence="2">Gfo/Idh/MocA-like oxidoreductase N-terminal domain-containing protein</fullName>
    </recommendedName>
</protein>
<comment type="caution">
    <text evidence="3">The sequence shown here is derived from an EMBL/GenBank/DDBJ whole genome shotgun (WGS) entry which is preliminary data.</text>
</comment>
<reference evidence="3" key="1">
    <citation type="journal article" date="2014" name="Front. Microbiol.">
        <title>High frequency of phylogenetically diverse reductive dehalogenase-homologous genes in deep subseafloor sedimentary metagenomes.</title>
        <authorList>
            <person name="Kawai M."/>
            <person name="Futagami T."/>
            <person name="Toyoda A."/>
            <person name="Takaki Y."/>
            <person name="Nishi S."/>
            <person name="Hori S."/>
            <person name="Arai W."/>
            <person name="Tsubouchi T."/>
            <person name="Morono Y."/>
            <person name="Uchiyama I."/>
            <person name="Ito T."/>
            <person name="Fujiyama A."/>
            <person name="Inagaki F."/>
            <person name="Takami H."/>
        </authorList>
    </citation>
    <scope>NUCLEOTIDE SEQUENCE</scope>
    <source>
        <strain evidence="3">Expedition CK06-06</strain>
    </source>
</reference>
<dbReference type="Pfam" id="PF01408">
    <property type="entry name" value="GFO_IDH_MocA"/>
    <property type="match status" value="1"/>
</dbReference>
<dbReference type="GO" id="GO:0000166">
    <property type="term" value="F:nucleotide binding"/>
    <property type="evidence" value="ECO:0007669"/>
    <property type="project" value="InterPro"/>
</dbReference>
<accession>X1RN10</accession>
<dbReference type="InterPro" id="IPR050463">
    <property type="entry name" value="Gfo/Idh/MocA_oxidrdct_glycsds"/>
</dbReference>
<dbReference type="PANTHER" id="PTHR43818">
    <property type="entry name" value="BCDNA.GH03377"/>
    <property type="match status" value="1"/>
</dbReference>